<keyword evidence="10" id="KW-1185">Reference proteome</keyword>
<dbReference type="GO" id="GO:0010833">
    <property type="term" value="P:telomere maintenance via telomere lengthening"/>
    <property type="evidence" value="ECO:0007669"/>
    <property type="project" value="TreeGrafter"/>
</dbReference>
<dbReference type="SUPFAM" id="SSF46689">
    <property type="entry name" value="Homeodomain-like"/>
    <property type="match status" value="1"/>
</dbReference>
<dbReference type="GO" id="GO:0042162">
    <property type="term" value="F:telomeric DNA binding"/>
    <property type="evidence" value="ECO:0007669"/>
    <property type="project" value="TreeGrafter"/>
</dbReference>
<feature type="compositionally biased region" description="Basic residues" evidence="7">
    <location>
        <begin position="217"/>
        <end position="228"/>
    </location>
</feature>
<evidence type="ECO:0000313" key="9">
    <source>
        <dbReference type="EMBL" id="KAK1944632.1"/>
    </source>
</evidence>
<proteinExistence type="inferred from homology"/>
<dbReference type="PANTHER" id="PTHR16466">
    <property type="entry name" value="TELOMERE REPEAT-BINDING FACTOR 2-INTERACTING PROTEIN 1"/>
    <property type="match status" value="1"/>
</dbReference>
<dbReference type="InterPro" id="IPR039595">
    <property type="entry name" value="TE2IP/Rap1"/>
</dbReference>
<feature type="region of interest" description="Disordered" evidence="7">
    <location>
        <begin position="284"/>
        <end position="319"/>
    </location>
</feature>
<organism evidence="9 10">
    <name type="scientific">Phytophthora citrophthora</name>
    <dbReference type="NCBI Taxonomy" id="4793"/>
    <lineage>
        <taxon>Eukaryota</taxon>
        <taxon>Sar</taxon>
        <taxon>Stramenopiles</taxon>
        <taxon>Oomycota</taxon>
        <taxon>Peronosporomycetes</taxon>
        <taxon>Peronosporales</taxon>
        <taxon>Peronosporaceae</taxon>
        <taxon>Phytophthora</taxon>
    </lineage>
</organism>
<keyword evidence="6" id="KW-0539">Nucleus</keyword>
<dbReference type="Gene3D" id="3.40.50.10190">
    <property type="entry name" value="BRCT domain"/>
    <property type="match status" value="1"/>
</dbReference>
<accession>A0AAD9LRG7</accession>
<feature type="compositionally biased region" description="Acidic residues" evidence="7">
    <location>
        <begin position="233"/>
        <end position="245"/>
    </location>
</feature>
<evidence type="ECO:0000256" key="1">
    <source>
        <dbReference type="ARBA" id="ARBA00004123"/>
    </source>
</evidence>
<gene>
    <name evidence="9" type="ORF">P3T76_004544</name>
</gene>
<keyword evidence="5" id="KW-0779">Telomere</keyword>
<evidence type="ECO:0000256" key="2">
    <source>
        <dbReference type="ARBA" id="ARBA00004574"/>
    </source>
</evidence>
<evidence type="ECO:0000256" key="6">
    <source>
        <dbReference type="ARBA" id="ARBA00023242"/>
    </source>
</evidence>
<evidence type="ECO:0000256" key="7">
    <source>
        <dbReference type="SAM" id="MobiDB-lite"/>
    </source>
</evidence>
<protein>
    <submittedName>
        <fullName evidence="9">Telomeric repeat-binding factor 2-interacting protein 1</fullName>
    </submittedName>
</protein>
<comment type="subcellular location">
    <subcellularLocation>
        <location evidence="2">Chromosome</location>
        <location evidence="2">Telomere</location>
    </subcellularLocation>
    <subcellularLocation>
        <location evidence="1">Nucleus</location>
    </subcellularLocation>
</comment>
<dbReference type="Proteomes" id="UP001259832">
    <property type="component" value="Unassembled WGS sequence"/>
</dbReference>
<evidence type="ECO:0000256" key="3">
    <source>
        <dbReference type="ARBA" id="ARBA00010467"/>
    </source>
</evidence>
<evidence type="ECO:0000313" key="10">
    <source>
        <dbReference type="Proteomes" id="UP001259832"/>
    </source>
</evidence>
<evidence type="ECO:0000256" key="5">
    <source>
        <dbReference type="ARBA" id="ARBA00022895"/>
    </source>
</evidence>
<evidence type="ECO:0000259" key="8">
    <source>
        <dbReference type="PROSITE" id="PS50172"/>
    </source>
</evidence>
<dbReference type="InterPro" id="IPR001357">
    <property type="entry name" value="BRCT_dom"/>
</dbReference>
<evidence type="ECO:0000256" key="4">
    <source>
        <dbReference type="ARBA" id="ARBA00022454"/>
    </source>
</evidence>
<dbReference type="GO" id="GO:0031848">
    <property type="term" value="P:protection from non-homologous end joining at telomere"/>
    <property type="evidence" value="ECO:0007669"/>
    <property type="project" value="TreeGrafter"/>
</dbReference>
<sequence length="429" mass="48393">MAALFRGLKFYLTRTLERDTADKVQDIIEKHGGVVSASPVGAMQLVDYEKLDSRRPEWVSIDFIEESVASGTLQDPKKYSGLVFNSKPIQLKTKARVQYSSEDDARLLHFAKLRGWKSMNSMPPSTWKDAESEQVTNHSWQSMYEHFKKKLQSKTPKEQRAIMAKAVVIIRTRLRSQEAVEEEKQEDVPAEAASPTPAEIAREVPPTPATSSPPRNHNGKKARQKRKRAVESSPDDEEEMERIDDDALQVPGINFRSAWTEVALDPRRRKYLLPLFQDSREKGFRENVPDTGEPVENNEPLTEVPELEDNTDSNGEEQPVREVNAQFATETETEKFICQLQLETNQDTSCVVQALYYCSGDMNMAQAFLKGASPAGMWSPDDDLLLVSLVADENIDRSAVAAAVARGDFESMQTPRDTDEILARVQFLL</sequence>
<dbReference type="InterPro" id="IPR015010">
    <property type="entry name" value="TERF2IP_Myb"/>
</dbReference>
<comment type="similarity">
    <text evidence="3">Belongs to the RAP1 family.</text>
</comment>
<name>A0AAD9LRG7_9STRA</name>
<reference evidence="9" key="1">
    <citation type="submission" date="2023-08" db="EMBL/GenBank/DDBJ databases">
        <title>Reference Genome Resource for the Citrus Pathogen Phytophthora citrophthora.</title>
        <authorList>
            <person name="Moller H."/>
            <person name="Coetzee B."/>
            <person name="Rose L.J."/>
            <person name="Van Niekerk J.M."/>
        </authorList>
    </citation>
    <scope>NUCLEOTIDE SEQUENCE</scope>
    <source>
        <strain evidence="9">STE-U-9442</strain>
    </source>
</reference>
<feature type="compositionally biased region" description="Acidic residues" evidence="7">
    <location>
        <begin position="179"/>
        <end position="189"/>
    </location>
</feature>
<dbReference type="CDD" id="cd11655">
    <property type="entry name" value="rap1_myb-like"/>
    <property type="match status" value="1"/>
</dbReference>
<dbReference type="SUPFAM" id="SSF52113">
    <property type="entry name" value="BRCT domain"/>
    <property type="match status" value="1"/>
</dbReference>
<dbReference type="PROSITE" id="PS50172">
    <property type="entry name" value="BRCT"/>
    <property type="match status" value="1"/>
</dbReference>
<dbReference type="InterPro" id="IPR009057">
    <property type="entry name" value="Homeodomain-like_sf"/>
</dbReference>
<dbReference type="Pfam" id="PF16589">
    <property type="entry name" value="BRCT_2"/>
    <property type="match status" value="1"/>
</dbReference>
<dbReference type="Gene3D" id="1.10.10.60">
    <property type="entry name" value="Homeodomain-like"/>
    <property type="match status" value="1"/>
</dbReference>
<feature type="domain" description="BRCT" evidence="8">
    <location>
        <begin position="1"/>
        <end position="36"/>
    </location>
</feature>
<keyword evidence="4" id="KW-0158">Chromosome</keyword>
<comment type="caution">
    <text evidence="9">The sequence shown here is derived from an EMBL/GenBank/DDBJ whole genome shotgun (WGS) entry which is preliminary data.</text>
</comment>
<dbReference type="AlphaFoldDB" id="A0AAD9LRG7"/>
<dbReference type="PANTHER" id="PTHR16466:SF6">
    <property type="entry name" value="TELOMERIC REPEAT-BINDING FACTOR 2-INTERACTING PROTEIN 1"/>
    <property type="match status" value="1"/>
</dbReference>
<feature type="region of interest" description="Disordered" evidence="7">
    <location>
        <begin position="176"/>
        <end position="245"/>
    </location>
</feature>
<dbReference type="EMBL" id="JASMQC010000006">
    <property type="protein sequence ID" value="KAK1944632.1"/>
    <property type="molecule type" value="Genomic_DNA"/>
</dbReference>
<feature type="compositionally biased region" description="Acidic residues" evidence="7">
    <location>
        <begin position="305"/>
        <end position="315"/>
    </location>
</feature>
<dbReference type="InterPro" id="IPR036420">
    <property type="entry name" value="BRCT_dom_sf"/>
</dbReference>
<dbReference type="GO" id="GO:0070187">
    <property type="term" value="C:shelterin complex"/>
    <property type="evidence" value="ECO:0007669"/>
    <property type="project" value="TreeGrafter"/>
</dbReference>
<dbReference type="Pfam" id="PF08914">
    <property type="entry name" value="Myb_Rap1"/>
    <property type="match status" value="1"/>
</dbReference>